<protein>
    <submittedName>
        <fullName evidence="1">Uncharacterized protein</fullName>
    </submittedName>
</protein>
<proteinExistence type="predicted"/>
<keyword evidence="2" id="KW-1185">Reference proteome</keyword>
<evidence type="ECO:0000313" key="1">
    <source>
        <dbReference type="EMBL" id="AOZ09229.1"/>
    </source>
</evidence>
<gene>
    <name evidence="1" type="ORF">BKK80_25820</name>
</gene>
<dbReference type="EMBL" id="CP017755">
    <property type="protein sequence ID" value="AOZ09229.1"/>
    <property type="molecule type" value="Genomic_DNA"/>
</dbReference>
<organism evidence="1 2">
    <name type="scientific">Cupriavidus malaysiensis</name>
    <dbReference type="NCBI Taxonomy" id="367825"/>
    <lineage>
        <taxon>Bacteria</taxon>
        <taxon>Pseudomonadati</taxon>
        <taxon>Pseudomonadota</taxon>
        <taxon>Betaproteobacteria</taxon>
        <taxon>Burkholderiales</taxon>
        <taxon>Burkholderiaceae</taxon>
        <taxon>Cupriavidus</taxon>
    </lineage>
</organism>
<evidence type="ECO:0000313" key="2">
    <source>
        <dbReference type="Proteomes" id="UP000177515"/>
    </source>
</evidence>
<sequence>MERRFEYGGYAVLARAVPAGQGYLGLAVIADAFGEEASVPTHSQEVGVAPTAEAALALAEAAAMRAIDAGEVE</sequence>
<accession>A0ABM7D7Q9</accession>
<dbReference type="Proteomes" id="UP000177515">
    <property type="component" value="Chromosome 2"/>
</dbReference>
<reference evidence="1 2" key="1">
    <citation type="submission" date="2016-10" db="EMBL/GenBank/DDBJ databases">
        <title>Complete genome sequences of three Cupriavidus strains isolated from various Malaysian environments.</title>
        <authorList>
            <person name="Abdullah A.A.-A."/>
            <person name="Shafie N.A.H."/>
            <person name="Lau N.S."/>
        </authorList>
    </citation>
    <scope>NUCLEOTIDE SEQUENCE [LARGE SCALE GENOMIC DNA]</scope>
    <source>
        <strain evidence="1 2">USMAA1020</strain>
    </source>
</reference>
<name>A0ABM7D7Q9_9BURK</name>
<dbReference type="RefSeq" id="WP_071020780.1">
    <property type="nucleotide sequence ID" value="NZ_CP017755.1"/>
</dbReference>